<dbReference type="InterPro" id="IPR001387">
    <property type="entry name" value="Cro/C1-type_HTH"/>
</dbReference>
<evidence type="ECO:0000256" key="1">
    <source>
        <dbReference type="SAM" id="MobiDB-lite"/>
    </source>
</evidence>
<keyword evidence="4" id="KW-1185">Reference proteome</keyword>
<dbReference type="InterPro" id="IPR021224">
    <property type="entry name" value="DUF2690"/>
</dbReference>
<proteinExistence type="predicted"/>
<gene>
    <name evidence="3" type="ORF">H9Y04_23035</name>
</gene>
<dbReference type="SMART" id="SM00530">
    <property type="entry name" value="HTH_XRE"/>
    <property type="match status" value="1"/>
</dbReference>
<feature type="domain" description="HTH cro/C1-type" evidence="2">
    <location>
        <begin position="27"/>
        <end position="82"/>
    </location>
</feature>
<dbReference type="CDD" id="cd00093">
    <property type="entry name" value="HTH_XRE"/>
    <property type="match status" value="1"/>
</dbReference>
<dbReference type="Pfam" id="PF10901">
    <property type="entry name" value="DUF2690"/>
    <property type="match status" value="1"/>
</dbReference>
<feature type="region of interest" description="Disordered" evidence="1">
    <location>
        <begin position="138"/>
        <end position="159"/>
    </location>
</feature>
<evidence type="ECO:0000313" key="4">
    <source>
        <dbReference type="Proteomes" id="UP000642284"/>
    </source>
</evidence>
<name>A0ABR7SJG6_9ACTN</name>
<sequence>MSPTGDARPPRTATRAPAPELRQLADRLARLRTASGLSLEALAARTHRGTTSWARYLRGTALPPRGAVEELCRLAGAPAHEVLALWELAEAEWSGRARSTSADPTEPVGHRPPRTGRLLAALALTAAAIATTLTLTLTGDHTRPTPPPSATPGCKGRTCEGEDPARMGCGGADMVTTLATHTEGGRRVELRYGEPCAAVWARAARLRNGDRMELTLPGAPPKHVVAKGADTYLATSMTAVGADPARARVCLTPSGGERHCFTP</sequence>
<evidence type="ECO:0000313" key="3">
    <source>
        <dbReference type="EMBL" id="MBC9715429.1"/>
    </source>
</evidence>
<dbReference type="Gene3D" id="1.10.260.40">
    <property type="entry name" value="lambda repressor-like DNA-binding domains"/>
    <property type="match status" value="1"/>
</dbReference>
<dbReference type="Pfam" id="PF13560">
    <property type="entry name" value="HTH_31"/>
    <property type="match status" value="1"/>
</dbReference>
<dbReference type="Proteomes" id="UP000642284">
    <property type="component" value="Unassembled WGS sequence"/>
</dbReference>
<organism evidence="3 4">
    <name type="scientific">Streptomyces polyasparticus</name>
    <dbReference type="NCBI Taxonomy" id="2767826"/>
    <lineage>
        <taxon>Bacteria</taxon>
        <taxon>Bacillati</taxon>
        <taxon>Actinomycetota</taxon>
        <taxon>Actinomycetes</taxon>
        <taxon>Kitasatosporales</taxon>
        <taxon>Streptomycetaceae</taxon>
        <taxon>Streptomyces</taxon>
    </lineage>
</organism>
<protein>
    <submittedName>
        <fullName evidence="3">DUF2690 domain-containing protein</fullName>
    </submittedName>
</protein>
<dbReference type="EMBL" id="JACTVJ010000011">
    <property type="protein sequence ID" value="MBC9715429.1"/>
    <property type="molecule type" value="Genomic_DNA"/>
</dbReference>
<dbReference type="InterPro" id="IPR010982">
    <property type="entry name" value="Lambda_DNA-bd_dom_sf"/>
</dbReference>
<comment type="caution">
    <text evidence="3">The sequence shown here is derived from an EMBL/GenBank/DDBJ whole genome shotgun (WGS) entry which is preliminary data.</text>
</comment>
<dbReference type="SUPFAM" id="SSF47413">
    <property type="entry name" value="lambda repressor-like DNA-binding domains"/>
    <property type="match status" value="1"/>
</dbReference>
<evidence type="ECO:0000259" key="2">
    <source>
        <dbReference type="SMART" id="SM00530"/>
    </source>
</evidence>
<reference evidence="3 4" key="1">
    <citation type="submission" date="2020-08" db="EMBL/GenBank/DDBJ databases">
        <title>Genemic of Streptomyces polyaspartic.</title>
        <authorList>
            <person name="Liu W."/>
        </authorList>
    </citation>
    <scope>NUCLEOTIDE SEQUENCE [LARGE SCALE GENOMIC DNA]</scope>
    <source>
        <strain evidence="3 4">TRM66268-LWL</strain>
    </source>
</reference>
<dbReference type="RefSeq" id="WP_187815883.1">
    <property type="nucleotide sequence ID" value="NZ_JACTVJ010000011.1"/>
</dbReference>
<accession>A0ABR7SJG6</accession>